<dbReference type="Pfam" id="PF00431">
    <property type="entry name" value="CUB"/>
    <property type="match status" value="6"/>
</dbReference>
<reference evidence="5" key="1">
    <citation type="journal article" date="2023" name="G3 (Bethesda)">
        <title>Whole genome assembly and annotation of the endangered Caribbean coral Acropora cervicornis.</title>
        <authorList>
            <person name="Selwyn J.D."/>
            <person name="Vollmer S.V."/>
        </authorList>
    </citation>
    <scope>NUCLEOTIDE SEQUENCE</scope>
    <source>
        <strain evidence="5">K2</strain>
    </source>
</reference>
<evidence type="ECO:0000256" key="2">
    <source>
        <dbReference type="ARBA" id="ARBA00023157"/>
    </source>
</evidence>
<dbReference type="AlphaFoldDB" id="A0AAD9QLR9"/>
<comment type="caution">
    <text evidence="5">The sequence shown here is derived from an EMBL/GenBank/DDBJ whole genome shotgun (WGS) entry which is preliminary data.</text>
</comment>
<evidence type="ECO:0000256" key="3">
    <source>
        <dbReference type="PROSITE-ProRule" id="PRU00059"/>
    </source>
</evidence>
<gene>
    <name evidence="5" type="ORF">P5673_013370</name>
</gene>
<dbReference type="Gene3D" id="2.60.120.290">
    <property type="entry name" value="Spermadhesin, CUB domain"/>
    <property type="match status" value="7"/>
</dbReference>
<evidence type="ECO:0000313" key="5">
    <source>
        <dbReference type="EMBL" id="KAK2563632.1"/>
    </source>
</evidence>
<dbReference type="InterPro" id="IPR000859">
    <property type="entry name" value="CUB_dom"/>
</dbReference>
<dbReference type="PROSITE" id="PS01180">
    <property type="entry name" value="CUB"/>
    <property type="match status" value="6"/>
</dbReference>
<comment type="caution">
    <text evidence="3">Lacks conserved residue(s) required for the propagation of feature annotation.</text>
</comment>
<protein>
    <submittedName>
        <fullName evidence="5">Cubilin</fullName>
    </submittedName>
</protein>
<keyword evidence="6" id="KW-1185">Reference proteome</keyword>
<dbReference type="InterPro" id="IPR035914">
    <property type="entry name" value="Sperma_CUB_dom_sf"/>
</dbReference>
<dbReference type="FunFam" id="2.60.120.290:FF:000013">
    <property type="entry name" value="Membrane frizzled-related protein"/>
    <property type="match status" value="1"/>
</dbReference>
<dbReference type="SMART" id="SM00042">
    <property type="entry name" value="CUB"/>
    <property type="match status" value="6"/>
</dbReference>
<dbReference type="PANTHER" id="PTHR24251">
    <property type="entry name" value="OVOCHYMASE-RELATED"/>
    <property type="match status" value="1"/>
</dbReference>
<evidence type="ECO:0000259" key="4">
    <source>
        <dbReference type="PROSITE" id="PS01180"/>
    </source>
</evidence>
<feature type="domain" description="CUB" evidence="4">
    <location>
        <begin position="679"/>
        <end position="813"/>
    </location>
</feature>
<dbReference type="SUPFAM" id="SSF49854">
    <property type="entry name" value="Spermadhesin, CUB domain"/>
    <property type="match status" value="7"/>
</dbReference>
<feature type="domain" description="CUB" evidence="4">
    <location>
        <begin position="599"/>
        <end position="678"/>
    </location>
</feature>
<sequence>MLLFIACTANQQSLVHVTATENSTRLLNGSSELPSNATCQWSITAPVGKVLRMEINFVFLNGPCEDEQARIFDGPGNSSDVIKTFCGMSSSLEIYFSSGRSFFLEAKTGRSSQPRFFVVDYQSVDLQDCSENTTLDAPVSPTVQNFSSPYFPTHTIRNKTCGWYIIAPEGHSVQVHVKSEKSKWGVKVFDVDGSDFTAIRIHWNFYTDTSTVFSKFQKVHISWKSDPTMAAAGIFQNLNILFQNSSGVLKSPGYPLTYPVGLVENCLWRIVAPKGQVIRLEFLSIRLGKGFICCLEIEDGGRKISKCNTKPSPLSLYSKSRELTLKVKTSSCSRGPGFIANYSFVPDDLSSGSCNLSSNSVVQITGEGGSFSSPGYPYPSRGTCGWNITVPSGKLVKLIFLDFDGYCNRNYAEVFDEPNSVSEVLTGKICREKAVFSKRNSLFVKYSVILEDQYWRGFWASYEAVDPVRPASYSCSGKASIVASSAGEFASYDYPLIYPNDASCSWQLRVPPTHIVQLTFTSFELQPSPSCGSDYVEVRQGRNIIETELVGKFCGATLPAPFLSNHSMVYVKLVTDSSERYPGFKATFRAIQNRSLGPCKLQGEDNVNSLTGTTGRLFSPLYPQIYPPNMTCTWMITVPKGKFVKLKISSFFLEIFCNGPYLKIRDGQSESSDLLKSFCGRKFESSLFSMPAPFSCSEEKKNIRLKSETGTLASYNYPLPYDTNIECIWLIEVDQSYNVKLSFEFFNLSSSSDCSEDYVIVRDGLYSSSDVVGKFCGSNKPQSITSDAWDLRVEFKSSGKAKFPGFKARYEVKRTTAHILKIVGGVVGGLSALCTVLGFWCKYRSSNCCNGNAVPRVDNGVSNDGADDLISKDKTTPLYEYSEH</sequence>
<organism evidence="5 6">
    <name type="scientific">Acropora cervicornis</name>
    <name type="common">Staghorn coral</name>
    <dbReference type="NCBI Taxonomy" id="6130"/>
    <lineage>
        <taxon>Eukaryota</taxon>
        <taxon>Metazoa</taxon>
        <taxon>Cnidaria</taxon>
        <taxon>Anthozoa</taxon>
        <taxon>Hexacorallia</taxon>
        <taxon>Scleractinia</taxon>
        <taxon>Astrocoeniina</taxon>
        <taxon>Acroporidae</taxon>
        <taxon>Acropora</taxon>
    </lineage>
</organism>
<feature type="domain" description="CUB" evidence="4">
    <location>
        <begin position="475"/>
        <end position="591"/>
    </location>
</feature>
<evidence type="ECO:0000256" key="1">
    <source>
        <dbReference type="ARBA" id="ARBA00022737"/>
    </source>
</evidence>
<dbReference type="CDD" id="cd00041">
    <property type="entry name" value="CUB"/>
    <property type="match status" value="6"/>
</dbReference>
<proteinExistence type="predicted"/>
<dbReference type="EMBL" id="JARQWQ010000025">
    <property type="protein sequence ID" value="KAK2563632.1"/>
    <property type="molecule type" value="Genomic_DNA"/>
</dbReference>
<reference evidence="5" key="2">
    <citation type="journal article" date="2023" name="Science">
        <title>Genomic signatures of disease resistance in endangered staghorn corals.</title>
        <authorList>
            <person name="Vollmer S.V."/>
            <person name="Selwyn J.D."/>
            <person name="Despard B.A."/>
            <person name="Roesel C.L."/>
        </authorList>
    </citation>
    <scope>NUCLEOTIDE SEQUENCE</scope>
    <source>
        <strain evidence="5">K2</strain>
    </source>
</reference>
<name>A0AAD9QLR9_ACRCE</name>
<accession>A0AAD9QLR9</accession>
<dbReference type="FunFam" id="2.60.120.290:FF:000005">
    <property type="entry name" value="Procollagen C-endopeptidase enhancer 1"/>
    <property type="match status" value="1"/>
</dbReference>
<keyword evidence="2" id="KW-1015">Disulfide bond</keyword>
<dbReference type="Proteomes" id="UP001249851">
    <property type="component" value="Unassembled WGS sequence"/>
</dbReference>
<feature type="domain" description="CUB" evidence="4">
    <location>
        <begin position="231"/>
        <end position="345"/>
    </location>
</feature>
<feature type="domain" description="CUB" evidence="4">
    <location>
        <begin position="7"/>
        <end position="124"/>
    </location>
</feature>
<keyword evidence="1" id="KW-0677">Repeat</keyword>
<evidence type="ECO:0000313" key="6">
    <source>
        <dbReference type="Proteomes" id="UP001249851"/>
    </source>
</evidence>
<feature type="domain" description="CUB" evidence="4">
    <location>
        <begin position="354"/>
        <end position="465"/>
    </location>
</feature>